<dbReference type="AlphaFoldDB" id="A0A382NN95"/>
<evidence type="ECO:0008006" key="4">
    <source>
        <dbReference type="Google" id="ProtNLM"/>
    </source>
</evidence>
<gene>
    <name evidence="3" type="ORF">METZ01_LOCUS314046</name>
</gene>
<dbReference type="SUPFAM" id="SSF52540">
    <property type="entry name" value="P-loop containing nucleoside triphosphate hydrolases"/>
    <property type="match status" value="1"/>
</dbReference>
<accession>A0A382NN95</accession>
<name>A0A382NN95_9ZZZZ</name>
<evidence type="ECO:0000313" key="3">
    <source>
        <dbReference type="EMBL" id="SVC61192.1"/>
    </source>
</evidence>
<dbReference type="Pfam" id="PF02492">
    <property type="entry name" value="cobW"/>
    <property type="match status" value="1"/>
</dbReference>
<evidence type="ECO:0000259" key="2">
    <source>
        <dbReference type="Pfam" id="PF07683"/>
    </source>
</evidence>
<dbReference type="PANTHER" id="PTHR13748:SF62">
    <property type="entry name" value="COBW DOMAIN-CONTAINING PROTEIN"/>
    <property type="match status" value="1"/>
</dbReference>
<dbReference type="InterPro" id="IPR011629">
    <property type="entry name" value="CobW-like_C"/>
</dbReference>
<dbReference type="Pfam" id="PF07683">
    <property type="entry name" value="CobW_C"/>
    <property type="match status" value="1"/>
</dbReference>
<dbReference type="EMBL" id="UINC01100832">
    <property type="protein sequence ID" value="SVC61192.1"/>
    <property type="molecule type" value="Genomic_DNA"/>
</dbReference>
<dbReference type="GO" id="GO:0005737">
    <property type="term" value="C:cytoplasm"/>
    <property type="evidence" value="ECO:0007669"/>
    <property type="project" value="TreeGrafter"/>
</dbReference>
<sequence>MKQRLIPITIISGYLGSGKTTFINRLLAADVLPSKVAVLINDFGDINIDASLITQVSDDGSVVSLKNGCVCCMLQDELANTFERMSSLEIDHVLLEASGVALPDKLRAQCHYPGYFPHHCAVTVDAENYHQKRQDKYVGNLVQQQVLQADTLIITKLDLAGSFELPVSHAPSQIHSADSSQAKQYSVTDPQLIYHLLEPAKDPNNRPDSSSDIASFSSCTLEQHRPIDIQKLKDLLAAVPAQIERIKGFVDTPSGLQLVQKVGKRCSIAPADAAQN</sequence>
<dbReference type="PANTHER" id="PTHR13748">
    <property type="entry name" value="COBW-RELATED"/>
    <property type="match status" value="1"/>
</dbReference>
<dbReference type="Gene3D" id="3.40.50.300">
    <property type="entry name" value="P-loop containing nucleotide triphosphate hydrolases"/>
    <property type="match status" value="1"/>
</dbReference>
<feature type="non-terminal residue" evidence="3">
    <location>
        <position position="276"/>
    </location>
</feature>
<proteinExistence type="predicted"/>
<dbReference type="InterPro" id="IPR051316">
    <property type="entry name" value="Zinc-reg_GTPase_activator"/>
</dbReference>
<protein>
    <recommendedName>
        <fullName evidence="4">CobW/HypB/UreG nucleotide-binding domain-containing protein</fullName>
    </recommendedName>
</protein>
<dbReference type="SUPFAM" id="SSF90002">
    <property type="entry name" value="Hypothetical protein YjiA, C-terminal domain"/>
    <property type="match status" value="1"/>
</dbReference>
<dbReference type="InterPro" id="IPR027417">
    <property type="entry name" value="P-loop_NTPase"/>
</dbReference>
<feature type="domain" description="CobW/HypB/UreG nucleotide-binding" evidence="1">
    <location>
        <begin position="7"/>
        <end position="163"/>
    </location>
</feature>
<dbReference type="InterPro" id="IPR003495">
    <property type="entry name" value="CobW/HypB/UreG_nucleotide-bd"/>
</dbReference>
<dbReference type="CDD" id="cd03112">
    <property type="entry name" value="CobW-like"/>
    <property type="match status" value="1"/>
</dbReference>
<feature type="domain" description="CobW C-terminal" evidence="2">
    <location>
        <begin position="216"/>
        <end position="274"/>
    </location>
</feature>
<organism evidence="3">
    <name type="scientific">marine metagenome</name>
    <dbReference type="NCBI Taxonomy" id="408172"/>
    <lineage>
        <taxon>unclassified sequences</taxon>
        <taxon>metagenomes</taxon>
        <taxon>ecological metagenomes</taxon>
    </lineage>
</organism>
<evidence type="ECO:0000259" key="1">
    <source>
        <dbReference type="Pfam" id="PF02492"/>
    </source>
</evidence>
<reference evidence="3" key="1">
    <citation type="submission" date="2018-05" db="EMBL/GenBank/DDBJ databases">
        <authorList>
            <person name="Lanie J.A."/>
            <person name="Ng W.-L."/>
            <person name="Kazmierczak K.M."/>
            <person name="Andrzejewski T.M."/>
            <person name="Davidsen T.M."/>
            <person name="Wayne K.J."/>
            <person name="Tettelin H."/>
            <person name="Glass J.I."/>
            <person name="Rusch D."/>
            <person name="Podicherti R."/>
            <person name="Tsui H.-C.T."/>
            <person name="Winkler M.E."/>
        </authorList>
    </citation>
    <scope>NUCLEOTIDE SEQUENCE</scope>
</reference>